<dbReference type="InterPro" id="IPR011009">
    <property type="entry name" value="Kinase-like_dom_sf"/>
</dbReference>
<dbReference type="Pfam" id="PF00069">
    <property type="entry name" value="Pkinase"/>
    <property type="match status" value="1"/>
</dbReference>
<keyword evidence="4" id="KW-0418">Kinase</keyword>
<comment type="caution">
    <text evidence="7">The sequence shown here is derived from an EMBL/GenBank/DDBJ whole genome shotgun (WGS) entry which is preliminary data.</text>
</comment>
<evidence type="ECO:0000256" key="2">
    <source>
        <dbReference type="ARBA" id="ARBA00022679"/>
    </source>
</evidence>
<keyword evidence="2" id="KW-0808">Transferase</keyword>
<accession>A0ABR0TQJ2</accession>
<evidence type="ECO:0000256" key="3">
    <source>
        <dbReference type="ARBA" id="ARBA00022741"/>
    </source>
</evidence>
<dbReference type="SUPFAM" id="SSF56112">
    <property type="entry name" value="Protein kinase-like (PK-like)"/>
    <property type="match status" value="1"/>
</dbReference>
<dbReference type="Gene3D" id="1.10.510.10">
    <property type="entry name" value="Transferase(Phosphotransferase) domain 1"/>
    <property type="match status" value="1"/>
</dbReference>
<evidence type="ECO:0000256" key="5">
    <source>
        <dbReference type="ARBA" id="ARBA00022840"/>
    </source>
</evidence>
<name>A0ABR0TQJ2_AURPU</name>
<dbReference type="PANTHER" id="PTHR45646:SF11">
    <property type="entry name" value="SERINE_THREONINE-PROTEIN KINASE DOA"/>
    <property type="match status" value="1"/>
</dbReference>
<protein>
    <recommendedName>
        <fullName evidence="6">Protein kinase domain-containing protein</fullName>
    </recommendedName>
</protein>
<dbReference type="InterPro" id="IPR051175">
    <property type="entry name" value="CLK_kinases"/>
</dbReference>
<evidence type="ECO:0000313" key="7">
    <source>
        <dbReference type="EMBL" id="KAK6006597.1"/>
    </source>
</evidence>
<sequence>MVHTDIQANNVMMGSKDSRIFEKLLKEENDCPSARKITNGYTIYQSRKFTLDEIVENAGSLFLTDFGETRTQAEDWHGLIQPDPFRAPEVILRMPWTAKTDIWNLGVMAWRLFEDHLLFEDCDDRGNHSDAHLLAHITAILGPAPWSFISRSPDRALYWDDKGNPLLTSPTSNGSSYSHIGEWIGKVNIPDDSLEESDERLLDNDLEKFAAFFQKMLQWDPQKRQSAAELLKDEWLLDVSE</sequence>
<keyword evidence="8" id="KW-1185">Reference proteome</keyword>
<evidence type="ECO:0000256" key="1">
    <source>
        <dbReference type="ARBA" id="ARBA00022527"/>
    </source>
</evidence>
<reference evidence="7 8" key="1">
    <citation type="submission" date="2023-11" db="EMBL/GenBank/DDBJ databases">
        <title>Draft genome sequence and annotation of the polyextremotolerant black yeast-like fungus Aureobasidium pullulans NRRL 62042.</title>
        <authorList>
            <person name="Dielentheis-Frenken M.R.E."/>
            <person name="Wibberg D."/>
            <person name="Blank L.M."/>
            <person name="Tiso T."/>
        </authorList>
    </citation>
    <scope>NUCLEOTIDE SEQUENCE [LARGE SCALE GENOMIC DNA]</scope>
    <source>
        <strain evidence="7 8">NRRL 62042</strain>
    </source>
</reference>
<dbReference type="EMBL" id="JASGXD010000004">
    <property type="protein sequence ID" value="KAK6006597.1"/>
    <property type="molecule type" value="Genomic_DNA"/>
</dbReference>
<proteinExistence type="predicted"/>
<evidence type="ECO:0000313" key="8">
    <source>
        <dbReference type="Proteomes" id="UP001341245"/>
    </source>
</evidence>
<dbReference type="Proteomes" id="UP001341245">
    <property type="component" value="Unassembled WGS sequence"/>
</dbReference>
<keyword evidence="1" id="KW-0723">Serine/threonine-protein kinase</keyword>
<evidence type="ECO:0000256" key="4">
    <source>
        <dbReference type="ARBA" id="ARBA00022777"/>
    </source>
</evidence>
<dbReference type="PROSITE" id="PS50011">
    <property type="entry name" value="PROTEIN_KINASE_DOM"/>
    <property type="match status" value="1"/>
</dbReference>
<feature type="domain" description="Protein kinase" evidence="6">
    <location>
        <begin position="1"/>
        <end position="236"/>
    </location>
</feature>
<dbReference type="InterPro" id="IPR000719">
    <property type="entry name" value="Prot_kinase_dom"/>
</dbReference>
<organism evidence="7 8">
    <name type="scientific">Aureobasidium pullulans</name>
    <name type="common">Black yeast</name>
    <name type="synonym">Pullularia pullulans</name>
    <dbReference type="NCBI Taxonomy" id="5580"/>
    <lineage>
        <taxon>Eukaryota</taxon>
        <taxon>Fungi</taxon>
        <taxon>Dikarya</taxon>
        <taxon>Ascomycota</taxon>
        <taxon>Pezizomycotina</taxon>
        <taxon>Dothideomycetes</taxon>
        <taxon>Dothideomycetidae</taxon>
        <taxon>Dothideales</taxon>
        <taxon>Saccotheciaceae</taxon>
        <taxon>Aureobasidium</taxon>
    </lineage>
</organism>
<gene>
    <name evidence="7" type="ORF">QM012_007007</name>
</gene>
<evidence type="ECO:0000259" key="6">
    <source>
        <dbReference type="PROSITE" id="PS50011"/>
    </source>
</evidence>
<dbReference type="PANTHER" id="PTHR45646">
    <property type="entry name" value="SERINE/THREONINE-PROTEIN KINASE DOA-RELATED"/>
    <property type="match status" value="1"/>
</dbReference>
<dbReference type="SMART" id="SM00220">
    <property type="entry name" value="S_TKc"/>
    <property type="match status" value="1"/>
</dbReference>
<keyword evidence="3" id="KW-0547">Nucleotide-binding</keyword>
<keyword evidence="5" id="KW-0067">ATP-binding</keyword>